<comment type="caution">
    <text evidence="1">The sequence shown here is derived from an EMBL/GenBank/DDBJ whole genome shotgun (WGS) entry which is preliminary data.</text>
</comment>
<proteinExistence type="predicted"/>
<evidence type="ECO:0000313" key="1">
    <source>
        <dbReference type="EMBL" id="OEU39952.1"/>
    </source>
</evidence>
<evidence type="ECO:0008006" key="2">
    <source>
        <dbReference type="Google" id="ProtNLM"/>
    </source>
</evidence>
<dbReference type="InterPro" id="IPR025009">
    <property type="entry name" value="DUF3977"/>
</dbReference>
<dbReference type="AlphaFoldDB" id="A0A1E7G591"/>
<protein>
    <recommendedName>
        <fullName evidence="2">DUF3977 family protein</fullName>
    </recommendedName>
</protein>
<dbReference type="Pfam" id="PF13122">
    <property type="entry name" value="DUF3977"/>
    <property type="match status" value="1"/>
</dbReference>
<organism evidence="1">
    <name type="scientific">Lactococcus cremoris subsp. cremoris IBB477</name>
    <dbReference type="NCBI Taxonomy" id="1449093"/>
    <lineage>
        <taxon>Bacteria</taxon>
        <taxon>Bacillati</taxon>
        <taxon>Bacillota</taxon>
        <taxon>Bacilli</taxon>
        <taxon>Lactobacillales</taxon>
        <taxon>Streptococcaceae</taxon>
        <taxon>Lactococcus</taxon>
        <taxon>Lactococcus cremoris subsp. cremoris</taxon>
    </lineage>
</organism>
<name>A0A1E7G591_LACLC</name>
<dbReference type="Proteomes" id="UP000176236">
    <property type="component" value="Chromosome"/>
</dbReference>
<gene>
    <name evidence="1" type="ORF">AJ89_05835</name>
</gene>
<sequence length="94" mass="11040">MTEKIFIEIGFDLDNNQFGFGRSIEIEFTDGTEERFKFADRSVSKSLKVKSHYLRIWLGKKVLVIDSANPHFAFKKKNRNNFKFIIGKYGEKND</sequence>
<dbReference type="EMBL" id="JMMZ01000014">
    <property type="protein sequence ID" value="OEU39952.1"/>
    <property type="molecule type" value="Genomic_DNA"/>
</dbReference>
<reference evidence="1" key="1">
    <citation type="journal article" date="2016" name="Appl. Microbiol. Biotechnol.">
        <title>Adhesion of the genome-sequenced Lactococcus lactis subsp. cremoris IBB477 strain is mediated by specific molecular determinants.</title>
        <authorList>
            <person name="Radziwill-Bienkowska J.M."/>
            <person name="Le D.T."/>
            <person name="Szczesny P."/>
            <person name="Duviau M.P."/>
            <person name="Aleksandrzak-Piekarczyk T."/>
            <person name="Loubiere P."/>
            <person name="Mercier-Bonin M."/>
            <person name="Bardowski J.K."/>
            <person name="Kowalczyk M."/>
        </authorList>
    </citation>
    <scope>NUCLEOTIDE SEQUENCE [LARGE SCALE GENOMIC DNA]</scope>
    <source>
        <strain evidence="1">IBB477</strain>
    </source>
</reference>
<accession>A0A1E7G591</accession>